<dbReference type="GO" id="GO:0022625">
    <property type="term" value="C:cytosolic large ribosomal subunit"/>
    <property type="evidence" value="ECO:0007669"/>
    <property type="project" value="TreeGrafter"/>
</dbReference>
<dbReference type="Proteomes" id="UP000256520">
    <property type="component" value="Unassembled WGS sequence"/>
</dbReference>
<protein>
    <recommendedName>
        <fullName evidence="6 7">Large ribosomal subunit protein uL18</fullName>
    </recommendedName>
</protein>
<evidence type="ECO:0000256" key="6">
    <source>
        <dbReference type="ARBA" id="ARBA00035197"/>
    </source>
</evidence>
<comment type="caution">
    <text evidence="8">The sequence shown here is derived from an EMBL/GenBank/DDBJ whole genome shotgun (WGS) entry which is preliminary data.</text>
</comment>
<evidence type="ECO:0000313" key="8">
    <source>
        <dbReference type="EMBL" id="RDW18572.1"/>
    </source>
</evidence>
<dbReference type="FunFam" id="3.30.420.100:FF:000001">
    <property type="entry name" value="50S ribosomal protein L18"/>
    <property type="match status" value="1"/>
</dbReference>
<dbReference type="GO" id="GO:0006412">
    <property type="term" value="P:translation"/>
    <property type="evidence" value="ECO:0007669"/>
    <property type="project" value="UniProtKB-UniRule"/>
</dbReference>
<accession>A0A3D8PS76</accession>
<comment type="subunit">
    <text evidence="7">Part of the 50S ribosomal subunit; part of the 5S rRNA/L5/L18/L25 subcomplex. Contacts the 5S and 23S rRNAs.</text>
</comment>
<organism evidence="8 9">
    <name type="scientific">Oceanobacillus chungangensis</name>
    <dbReference type="NCBI Taxonomy" id="1229152"/>
    <lineage>
        <taxon>Bacteria</taxon>
        <taxon>Bacillati</taxon>
        <taxon>Bacillota</taxon>
        <taxon>Bacilli</taxon>
        <taxon>Bacillales</taxon>
        <taxon>Bacillaceae</taxon>
        <taxon>Oceanobacillus</taxon>
    </lineage>
</organism>
<dbReference type="OrthoDB" id="9810939at2"/>
<keyword evidence="2 7" id="KW-0699">rRNA-binding</keyword>
<proteinExistence type="inferred from homology"/>
<dbReference type="AlphaFoldDB" id="A0A3D8PS76"/>
<dbReference type="CDD" id="cd00432">
    <property type="entry name" value="Ribosomal_L18_L5e"/>
    <property type="match status" value="1"/>
</dbReference>
<evidence type="ECO:0000256" key="5">
    <source>
        <dbReference type="ARBA" id="ARBA00023274"/>
    </source>
</evidence>
<dbReference type="Gene3D" id="3.30.420.100">
    <property type="match status" value="1"/>
</dbReference>
<keyword evidence="5 7" id="KW-0687">Ribonucleoprotein</keyword>
<sequence>MITKPDRNVLRKKRHGRVRKNLSGTEARPRLNVYRSNKNIYAQIIDDNNGVTLASASTKDKELNVEVTSNVDAAKKVGEMVAKRAQEKGIKSVVFDRGGYLYHGRIQALAEAAREAGLEF</sequence>
<dbReference type="NCBIfam" id="TIGR00060">
    <property type="entry name" value="L18_bact"/>
    <property type="match status" value="1"/>
</dbReference>
<evidence type="ECO:0000256" key="4">
    <source>
        <dbReference type="ARBA" id="ARBA00022980"/>
    </source>
</evidence>
<dbReference type="Pfam" id="PF00861">
    <property type="entry name" value="Ribosomal_L18p"/>
    <property type="match status" value="1"/>
</dbReference>
<dbReference type="InterPro" id="IPR005484">
    <property type="entry name" value="Ribosomal_uL18_bac/plant/anim"/>
</dbReference>
<name>A0A3D8PS76_9BACI</name>
<dbReference type="SUPFAM" id="SSF53137">
    <property type="entry name" value="Translational machinery components"/>
    <property type="match status" value="1"/>
</dbReference>
<dbReference type="RefSeq" id="WP_115749671.1">
    <property type="nucleotide sequence ID" value="NZ_PIOD01000010.1"/>
</dbReference>
<comment type="function">
    <text evidence="7">This is one of the proteins that bind and probably mediate the attachment of the 5S RNA into the large ribosomal subunit, where it forms part of the central protuberance.</text>
</comment>
<evidence type="ECO:0000256" key="2">
    <source>
        <dbReference type="ARBA" id="ARBA00022730"/>
    </source>
</evidence>
<gene>
    <name evidence="7" type="primary">rplR</name>
    <name evidence="8" type="ORF">CWR45_09645</name>
</gene>
<keyword evidence="9" id="KW-1185">Reference proteome</keyword>
<evidence type="ECO:0000313" key="9">
    <source>
        <dbReference type="Proteomes" id="UP000256520"/>
    </source>
</evidence>
<reference evidence="9" key="1">
    <citation type="submission" date="2017-11" db="EMBL/GenBank/DDBJ databases">
        <authorList>
            <person name="Zhu W."/>
        </authorList>
    </citation>
    <scope>NUCLEOTIDE SEQUENCE [LARGE SCALE GENOMIC DNA]</scope>
    <source>
        <strain evidence="9">CAU 1051</strain>
    </source>
</reference>
<dbReference type="InterPro" id="IPR057268">
    <property type="entry name" value="Ribosomal_L18"/>
</dbReference>
<evidence type="ECO:0000256" key="3">
    <source>
        <dbReference type="ARBA" id="ARBA00022884"/>
    </source>
</evidence>
<dbReference type="InterPro" id="IPR004389">
    <property type="entry name" value="Ribosomal_uL18_bac-type"/>
</dbReference>
<dbReference type="PANTHER" id="PTHR12899:SF3">
    <property type="entry name" value="LARGE RIBOSOMAL SUBUNIT PROTEIN UL18M"/>
    <property type="match status" value="1"/>
</dbReference>
<keyword evidence="4 7" id="KW-0689">Ribosomal protein</keyword>
<dbReference type="PANTHER" id="PTHR12899">
    <property type="entry name" value="39S RIBOSOMAL PROTEIN L18, MITOCHONDRIAL"/>
    <property type="match status" value="1"/>
</dbReference>
<comment type="similarity">
    <text evidence="1 7">Belongs to the universal ribosomal protein uL18 family.</text>
</comment>
<dbReference type="GO" id="GO:0008097">
    <property type="term" value="F:5S rRNA binding"/>
    <property type="evidence" value="ECO:0007669"/>
    <property type="project" value="TreeGrafter"/>
</dbReference>
<evidence type="ECO:0000256" key="1">
    <source>
        <dbReference type="ARBA" id="ARBA00007116"/>
    </source>
</evidence>
<dbReference type="GO" id="GO:0003735">
    <property type="term" value="F:structural constituent of ribosome"/>
    <property type="evidence" value="ECO:0007669"/>
    <property type="project" value="InterPro"/>
</dbReference>
<keyword evidence="3 7" id="KW-0694">RNA-binding</keyword>
<evidence type="ECO:0000256" key="7">
    <source>
        <dbReference type="HAMAP-Rule" id="MF_01337"/>
    </source>
</evidence>
<dbReference type="HAMAP" id="MF_01337_B">
    <property type="entry name" value="Ribosomal_uL18_B"/>
    <property type="match status" value="1"/>
</dbReference>
<dbReference type="EMBL" id="PIOD01000010">
    <property type="protein sequence ID" value="RDW18572.1"/>
    <property type="molecule type" value="Genomic_DNA"/>
</dbReference>